<keyword evidence="1 2" id="KW-0732">Signal</keyword>
<evidence type="ECO:0000313" key="5">
    <source>
        <dbReference type="Proteomes" id="UP001363035"/>
    </source>
</evidence>
<evidence type="ECO:0000256" key="2">
    <source>
        <dbReference type="SAM" id="SignalP"/>
    </source>
</evidence>
<dbReference type="Pfam" id="PF13505">
    <property type="entry name" value="OMP_b-brl"/>
    <property type="match status" value="1"/>
</dbReference>
<comment type="caution">
    <text evidence="4">The sequence shown here is derived from an EMBL/GenBank/DDBJ whole genome shotgun (WGS) entry which is preliminary data.</text>
</comment>
<evidence type="ECO:0000259" key="3">
    <source>
        <dbReference type="Pfam" id="PF13505"/>
    </source>
</evidence>
<dbReference type="InterPro" id="IPR027385">
    <property type="entry name" value="Beta-barrel_OMP"/>
</dbReference>
<dbReference type="EMBL" id="JAYLLN010000039">
    <property type="protein sequence ID" value="MEI5985987.1"/>
    <property type="molecule type" value="Genomic_DNA"/>
</dbReference>
<feature type="chain" id="PRO_5046552477" evidence="2">
    <location>
        <begin position="22"/>
        <end position="229"/>
    </location>
</feature>
<evidence type="ECO:0000313" key="4">
    <source>
        <dbReference type="EMBL" id="MEI5985987.1"/>
    </source>
</evidence>
<gene>
    <name evidence="4" type="ORF">VJ786_13865</name>
</gene>
<name>A0ABU8I8F2_9SPHI</name>
<feature type="signal peptide" evidence="2">
    <location>
        <begin position="1"/>
        <end position="21"/>
    </location>
</feature>
<protein>
    <submittedName>
        <fullName evidence="4">Outer membrane beta-barrel protein</fullName>
    </submittedName>
</protein>
<dbReference type="Proteomes" id="UP001363035">
    <property type="component" value="Unassembled WGS sequence"/>
</dbReference>
<proteinExistence type="predicted"/>
<feature type="domain" description="Outer membrane protein beta-barrel" evidence="3">
    <location>
        <begin position="6"/>
        <end position="223"/>
    </location>
</feature>
<accession>A0ABU8I8F2</accession>
<organism evidence="4 5">
    <name type="scientific">Sphingobacterium tenebrionis</name>
    <dbReference type="NCBI Taxonomy" id="3111775"/>
    <lineage>
        <taxon>Bacteria</taxon>
        <taxon>Pseudomonadati</taxon>
        <taxon>Bacteroidota</taxon>
        <taxon>Sphingobacteriia</taxon>
        <taxon>Sphingobacteriales</taxon>
        <taxon>Sphingobacteriaceae</taxon>
        <taxon>Sphingobacterium</taxon>
    </lineage>
</organism>
<keyword evidence="5" id="KW-1185">Reference proteome</keyword>
<evidence type="ECO:0000256" key="1">
    <source>
        <dbReference type="ARBA" id="ARBA00022729"/>
    </source>
</evidence>
<reference evidence="4 5" key="1">
    <citation type="submission" date="2024-01" db="EMBL/GenBank/DDBJ databases">
        <title>Sphingobacterium tenebrionis sp. nov., a novel endophyte isolated from tenebrio molitor intestines.</title>
        <authorList>
            <person name="Zhang C."/>
        </authorList>
    </citation>
    <scope>NUCLEOTIDE SEQUENCE [LARGE SCALE GENOMIC DNA]</scope>
    <source>
        <strain evidence="4 5">PU5-4</strain>
    </source>
</reference>
<dbReference type="RefSeq" id="WP_336557924.1">
    <property type="nucleotide sequence ID" value="NZ_JAYLLN010000039.1"/>
</dbReference>
<sequence length="229" mass="25032">MKKTIFSLLVLAACSFKSAQAQFTRPISVGIGGGPTINLTDLANVEAQFAGHIDVDGLITPFVSVGVHAERGALKGHGYLSEFKNDYWAFNANAKVRAGQFMNLSDNYSYYNLQASTFNKILANVYLGAGAGFMKNKIEASITPEYEAGVISQGGHISDDLTGFHFVVPVNVGIDIPIGRTLYGPQWAVNINYQHTITTKDNLDAVVNKRNDQYSYISLGLKYALFHRK</sequence>